<accession>A0ABQ6FP27</accession>
<feature type="transmembrane region" description="Helical" evidence="1">
    <location>
        <begin position="91"/>
        <end position="109"/>
    </location>
</feature>
<gene>
    <name evidence="2" type="ORF">KDH_22810</name>
</gene>
<feature type="transmembrane region" description="Helical" evidence="1">
    <location>
        <begin position="143"/>
        <end position="163"/>
    </location>
</feature>
<keyword evidence="3" id="KW-1185">Reference proteome</keyword>
<comment type="caution">
    <text evidence="2">The sequence shown here is derived from an EMBL/GenBank/DDBJ whole genome shotgun (WGS) entry which is preliminary data.</text>
</comment>
<keyword evidence="1" id="KW-0812">Transmembrane</keyword>
<reference evidence="2 3" key="1">
    <citation type="submission" date="2023-02" db="EMBL/GenBank/DDBJ databases">
        <title>Dictyobacter halimunensis sp. nov., a new member of the class Ktedonobacteria from forest soil in a geothermal area.</title>
        <authorList>
            <person name="Rachmania M.K."/>
            <person name="Ningsih F."/>
            <person name="Sakai Y."/>
            <person name="Yabe S."/>
            <person name="Yokota A."/>
            <person name="Sjamsuridzal W."/>
        </authorList>
    </citation>
    <scope>NUCLEOTIDE SEQUENCE [LARGE SCALE GENOMIC DNA]</scope>
    <source>
        <strain evidence="2 3">S3.2.2.5</strain>
    </source>
</reference>
<feature type="transmembrane region" description="Helical" evidence="1">
    <location>
        <begin position="58"/>
        <end position="79"/>
    </location>
</feature>
<sequence length="165" mass="18968">MQTCITAQKEKMNALTRYEKWMAVLFIFGTLAVVMTAAAIGFAYAPPTKNLQHSPGDSFFWIAWLIIIPSWGVASWLVWLKRKVTDIRGAMVVFFWFLLSLIAFFPQTAATNESVLGIFVGDIQGIIESWLIIWLYSRYSKAARWWLLPLVIWFPITAIIKFINL</sequence>
<dbReference type="EMBL" id="BSRI01000001">
    <property type="protein sequence ID" value="GLV55437.1"/>
    <property type="molecule type" value="Genomic_DNA"/>
</dbReference>
<feature type="transmembrane region" description="Helical" evidence="1">
    <location>
        <begin position="115"/>
        <end position="136"/>
    </location>
</feature>
<keyword evidence="1" id="KW-1133">Transmembrane helix</keyword>
<evidence type="ECO:0000313" key="3">
    <source>
        <dbReference type="Proteomes" id="UP001344906"/>
    </source>
</evidence>
<feature type="transmembrane region" description="Helical" evidence="1">
    <location>
        <begin position="21"/>
        <end position="46"/>
    </location>
</feature>
<name>A0ABQ6FP27_9CHLR</name>
<keyword evidence="1" id="KW-0472">Membrane</keyword>
<proteinExistence type="predicted"/>
<protein>
    <submittedName>
        <fullName evidence="2">Uncharacterized protein</fullName>
    </submittedName>
</protein>
<dbReference type="Proteomes" id="UP001344906">
    <property type="component" value="Unassembled WGS sequence"/>
</dbReference>
<evidence type="ECO:0000313" key="2">
    <source>
        <dbReference type="EMBL" id="GLV55437.1"/>
    </source>
</evidence>
<organism evidence="2 3">
    <name type="scientific">Dictyobacter halimunensis</name>
    <dbReference type="NCBI Taxonomy" id="3026934"/>
    <lineage>
        <taxon>Bacteria</taxon>
        <taxon>Bacillati</taxon>
        <taxon>Chloroflexota</taxon>
        <taxon>Ktedonobacteria</taxon>
        <taxon>Ktedonobacterales</taxon>
        <taxon>Dictyobacteraceae</taxon>
        <taxon>Dictyobacter</taxon>
    </lineage>
</organism>
<dbReference type="Gene3D" id="1.20.1260.100">
    <property type="entry name" value="TspO/MBR protein"/>
    <property type="match status" value="1"/>
</dbReference>
<dbReference type="InterPro" id="IPR038330">
    <property type="entry name" value="TspO/MBR-related_sf"/>
</dbReference>
<dbReference type="RefSeq" id="WP_338249773.1">
    <property type="nucleotide sequence ID" value="NZ_BSRI01000001.1"/>
</dbReference>
<evidence type="ECO:0000256" key="1">
    <source>
        <dbReference type="SAM" id="Phobius"/>
    </source>
</evidence>